<dbReference type="GeneID" id="7837315"/>
<sequence length="491" mass="58057">MLNTEQENVQSSLAQDFLASTIKKKPTQVAFRKNEIQKNNSIINLEQQELQKQSYIYQFNESNDVSGQQFQNKSQIMRVSTSEESRKHRKISSNTVPLGKQLKCNINSQKNMEDYQKQNNMVVFNLSSRPSTANNLLIKNKIFRDETLNANLQRKQNKQNRNIFNSSVGIYLDFEDFNSQNTNKKNQSMSNYKSMILKNTLQPFDQSKEISSSQLHLKEDSQLETIKSNSVVIRSIKNKQNPSNILPSNSELFNRKNSQLNEFKQQSEEAKKKQIDQFIGKIFKKSFFPDKNNLLNKITTIFPKKKSLNCLNSTLKNQNFQENTNKLSKTQRLDINRKILQNYIKKPVQQTEESSYDQLETQQSQIQNYLESYDYIQQQEQQEELNNNQFQQPQQVEDEKDKDIVEQENPDDKYMILNQYFHQKYTQPINYENKKQSILNQLSKTQYCNNDKQIQNTNRNYNQTDIEFYDKFEPWENDDQAINNNIDDIKV</sequence>
<proteinExistence type="predicted"/>
<evidence type="ECO:0000313" key="3">
    <source>
        <dbReference type="Proteomes" id="UP000009168"/>
    </source>
</evidence>
<organism evidence="2 3">
    <name type="scientific">Tetrahymena thermophila (strain SB210)</name>
    <dbReference type="NCBI Taxonomy" id="312017"/>
    <lineage>
        <taxon>Eukaryota</taxon>
        <taxon>Sar</taxon>
        <taxon>Alveolata</taxon>
        <taxon>Ciliophora</taxon>
        <taxon>Intramacronucleata</taxon>
        <taxon>Oligohymenophorea</taxon>
        <taxon>Hymenostomatida</taxon>
        <taxon>Tetrahymenina</taxon>
        <taxon>Tetrahymenidae</taxon>
        <taxon>Tetrahymena</taxon>
    </lineage>
</organism>
<reference evidence="3" key="1">
    <citation type="journal article" date="2006" name="PLoS Biol.">
        <title>Macronuclear genome sequence of the ciliate Tetrahymena thermophila, a model eukaryote.</title>
        <authorList>
            <person name="Eisen J.A."/>
            <person name="Coyne R.S."/>
            <person name="Wu M."/>
            <person name="Wu D."/>
            <person name="Thiagarajan M."/>
            <person name="Wortman J.R."/>
            <person name="Badger J.H."/>
            <person name="Ren Q."/>
            <person name="Amedeo P."/>
            <person name="Jones K.M."/>
            <person name="Tallon L.J."/>
            <person name="Delcher A.L."/>
            <person name="Salzberg S.L."/>
            <person name="Silva J.C."/>
            <person name="Haas B.J."/>
            <person name="Majoros W.H."/>
            <person name="Farzad M."/>
            <person name="Carlton J.M."/>
            <person name="Smith R.K. Jr."/>
            <person name="Garg J."/>
            <person name="Pearlman R.E."/>
            <person name="Karrer K.M."/>
            <person name="Sun L."/>
            <person name="Manning G."/>
            <person name="Elde N.C."/>
            <person name="Turkewitz A.P."/>
            <person name="Asai D.J."/>
            <person name="Wilkes D.E."/>
            <person name="Wang Y."/>
            <person name="Cai H."/>
            <person name="Collins K."/>
            <person name="Stewart B.A."/>
            <person name="Lee S.R."/>
            <person name="Wilamowska K."/>
            <person name="Weinberg Z."/>
            <person name="Ruzzo W.L."/>
            <person name="Wloga D."/>
            <person name="Gaertig J."/>
            <person name="Frankel J."/>
            <person name="Tsao C.-C."/>
            <person name="Gorovsky M.A."/>
            <person name="Keeling P.J."/>
            <person name="Waller R.F."/>
            <person name="Patron N.J."/>
            <person name="Cherry J.M."/>
            <person name="Stover N.A."/>
            <person name="Krieger C.J."/>
            <person name="del Toro C."/>
            <person name="Ryder H.F."/>
            <person name="Williamson S.C."/>
            <person name="Barbeau R.A."/>
            <person name="Hamilton E.P."/>
            <person name="Orias E."/>
        </authorList>
    </citation>
    <scope>NUCLEOTIDE SEQUENCE [LARGE SCALE GENOMIC DNA]</scope>
    <source>
        <strain evidence="3">SB210</strain>
    </source>
</reference>
<accession>Q22Y04</accession>
<evidence type="ECO:0000256" key="1">
    <source>
        <dbReference type="SAM" id="MobiDB-lite"/>
    </source>
</evidence>
<dbReference type="HOGENOM" id="CLU_317741_0_0_1"/>
<dbReference type="InParanoid" id="Q22Y04"/>
<dbReference type="AlphaFoldDB" id="Q22Y04"/>
<dbReference type="EMBL" id="GG662749">
    <property type="protein sequence ID" value="EAR90220.2"/>
    <property type="molecule type" value="Genomic_DNA"/>
</dbReference>
<keyword evidence="3" id="KW-1185">Reference proteome</keyword>
<gene>
    <name evidence="2" type="ORF">TTHERM_00355670</name>
</gene>
<dbReference type="RefSeq" id="XP_001010465.2">
    <property type="nucleotide sequence ID" value="XM_001010465.3"/>
</dbReference>
<evidence type="ECO:0000313" key="2">
    <source>
        <dbReference type="EMBL" id="EAR90220.2"/>
    </source>
</evidence>
<dbReference type="KEGG" id="tet:TTHERM_00355670"/>
<feature type="region of interest" description="Disordered" evidence="1">
    <location>
        <begin position="383"/>
        <end position="402"/>
    </location>
</feature>
<feature type="compositionally biased region" description="Low complexity" evidence="1">
    <location>
        <begin position="383"/>
        <end position="395"/>
    </location>
</feature>
<protein>
    <submittedName>
        <fullName evidence="2">Uncharacterized protein</fullName>
    </submittedName>
</protein>
<name>Q22Y04_TETTS</name>
<dbReference type="Proteomes" id="UP000009168">
    <property type="component" value="Unassembled WGS sequence"/>
</dbReference>